<organism evidence="2">
    <name type="scientific">Oryza brachyantha</name>
    <name type="common">malo sina</name>
    <dbReference type="NCBI Taxonomy" id="4533"/>
    <lineage>
        <taxon>Eukaryota</taxon>
        <taxon>Viridiplantae</taxon>
        <taxon>Streptophyta</taxon>
        <taxon>Embryophyta</taxon>
        <taxon>Tracheophyta</taxon>
        <taxon>Spermatophyta</taxon>
        <taxon>Magnoliopsida</taxon>
        <taxon>Liliopsida</taxon>
        <taxon>Poales</taxon>
        <taxon>Poaceae</taxon>
        <taxon>BOP clade</taxon>
        <taxon>Oryzoideae</taxon>
        <taxon>Oryzeae</taxon>
        <taxon>Oryzinae</taxon>
        <taxon>Oryza</taxon>
    </lineage>
</organism>
<keyword evidence="1" id="KW-1133">Transmembrane helix</keyword>
<evidence type="ECO:0000256" key="1">
    <source>
        <dbReference type="SAM" id="Phobius"/>
    </source>
</evidence>
<evidence type="ECO:0000313" key="2">
    <source>
        <dbReference type="EnsemblPlants" id="OB12G12200.1"/>
    </source>
</evidence>
<dbReference type="Gramene" id="OB12G12200.1">
    <property type="protein sequence ID" value="OB12G12200.1"/>
    <property type="gene ID" value="OB12G12200"/>
</dbReference>
<protein>
    <submittedName>
        <fullName evidence="2">Uncharacterized protein</fullName>
    </submittedName>
</protein>
<keyword evidence="1" id="KW-0812">Transmembrane</keyword>
<proteinExistence type="predicted"/>
<reference evidence="2" key="1">
    <citation type="journal article" date="2013" name="Nat. Commun.">
        <title>Whole-genome sequencing of Oryza brachyantha reveals mechanisms underlying Oryza genome evolution.</title>
        <authorList>
            <person name="Chen J."/>
            <person name="Huang Q."/>
            <person name="Gao D."/>
            <person name="Wang J."/>
            <person name="Lang Y."/>
            <person name="Liu T."/>
            <person name="Li B."/>
            <person name="Bai Z."/>
            <person name="Luis Goicoechea J."/>
            <person name="Liang C."/>
            <person name="Chen C."/>
            <person name="Zhang W."/>
            <person name="Sun S."/>
            <person name="Liao Y."/>
            <person name="Zhang X."/>
            <person name="Yang L."/>
            <person name="Song C."/>
            <person name="Wang M."/>
            <person name="Shi J."/>
            <person name="Liu G."/>
            <person name="Liu J."/>
            <person name="Zhou H."/>
            <person name="Zhou W."/>
            <person name="Yu Q."/>
            <person name="An N."/>
            <person name="Chen Y."/>
            <person name="Cai Q."/>
            <person name="Wang B."/>
            <person name="Liu B."/>
            <person name="Min J."/>
            <person name="Huang Y."/>
            <person name="Wu H."/>
            <person name="Li Z."/>
            <person name="Zhang Y."/>
            <person name="Yin Y."/>
            <person name="Song W."/>
            <person name="Jiang J."/>
            <person name="Jackson S.A."/>
            <person name="Wing R.A."/>
            <person name="Wang J."/>
            <person name="Chen M."/>
        </authorList>
    </citation>
    <scope>NUCLEOTIDE SEQUENCE [LARGE SCALE GENOMIC DNA]</scope>
    <source>
        <strain evidence="2">cv. IRGC 101232</strain>
    </source>
</reference>
<accession>J3NB62</accession>
<evidence type="ECO:0000313" key="3">
    <source>
        <dbReference type="Proteomes" id="UP000006038"/>
    </source>
</evidence>
<reference evidence="2" key="2">
    <citation type="submission" date="2013-04" db="UniProtKB">
        <authorList>
            <consortium name="EnsemblPlants"/>
        </authorList>
    </citation>
    <scope>IDENTIFICATION</scope>
</reference>
<keyword evidence="1" id="KW-0472">Membrane</keyword>
<dbReference type="Proteomes" id="UP000006038">
    <property type="component" value="Chromosome 12"/>
</dbReference>
<keyword evidence="3" id="KW-1185">Reference proteome</keyword>
<sequence>MPKMTCLTAKEKRVSYSCIIWKYSMILVLPLAAGPNTRMQIIISSIYVFLFQDLWTKGVIRLHAYAICNYIKYIVSKVLKLETISDVI</sequence>
<dbReference type="HOGENOM" id="CLU_2472642_0_0_1"/>
<dbReference type="EnsemblPlants" id="OB12G12200.1">
    <property type="protein sequence ID" value="OB12G12200.1"/>
    <property type="gene ID" value="OB12G12200"/>
</dbReference>
<dbReference type="AlphaFoldDB" id="J3NB62"/>
<name>J3NB62_ORYBR</name>
<feature type="transmembrane region" description="Helical" evidence="1">
    <location>
        <begin position="14"/>
        <end position="33"/>
    </location>
</feature>